<dbReference type="Gene3D" id="2.40.400.10">
    <property type="entry name" value="Acetoacetate decarboxylase-like"/>
    <property type="match status" value="1"/>
</dbReference>
<feature type="region of interest" description="Disordered" evidence="1">
    <location>
        <begin position="1"/>
        <end position="21"/>
    </location>
</feature>
<proteinExistence type="predicted"/>
<name>A0A6J4JUQ0_9CHLR</name>
<dbReference type="InterPro" id="IPR018644">
    <property type="entry name" value="DUF2071"/>
</dbReference>
<accession>A0A6J4JUQ0</accession>
<dbReference type="Pfam" id="PF09844">
    <property type="entry name" value="DUF2071"/>
    <property type="match status" value="1"/>
</dbReference>
<dbReference type="EMBL" id="CADCTC010000233">
    <property type="protein sequence ID" value="CAA9288078.1"/>
    <property type="molecule type" value="Genomic_DNA"/>
</dbReference>
<sequence>MSSTTSPAGVPTIEDRIAPTRRPPATSIMRQNWRSLLFLHWEVPVDVLRPLVPAQLSIDTFEGRAYIGVTPFVVRDARPRLLPAVPGLSDFNELNVRTYVHYGGRDPGVWFFSLDASNLPAVLAARATFRLPYCHADMEVVARSTRPQYRSERKRFGRTPATFEASARLGEHLGSAQLGTLEHFFIERYLLYTRWVPGEMLVGQVHHRPYPLQRAEVEHVSYESLLRADGLPPPAEAPSEQPHVLFSPGVDVEVFPLRAPGSSTTYKGGQGTGSWPWRPWR</sequence>
<dbReference type="InterPro" id="IPR023375">
    <property type="entry name" value="ADC_dom_sf"/>
</dbReference>
<gene>
    <name evidence="2" type="ORF">AVDCRST_MAG77-4474</name>
</gene>
<evidence type="ECO:0000313" key="2">
    <source>
        <dbReference type="EMBL" id="CAA9288078.1"/>
    </source>
</evidence>
<reference evidence="2" key="1">
    <citation type="submission" date="2020-02" db="EMBL/GenBank/DDBJ databases">
        <authorList>
            <person name="Meier V. D."/>
        </authorList>
    </citation>
    <scope>NUCLEOTIDE SEQUENCE</scope>
    <source>
        <strain evidence="2">AVDCRST_MAG77</strain>
    </source>
</reference>
<dbReference type="AlphaFoldDB" id="A0A6J4JUQ0"/>
<dbReference type="PANTHER" id="PTHR39186">
    <property type="entry name" value="DUF2071 FAMILY PROTEIN"/>
    <property type="match status" value="1"/>
</dbReference>
<evidence type="ECO:0000256" key="1">
    <source>
        <dbReference type="SAM" id="MobiDB-lite"/>
    </source>
</evidence>
<dbReference type="PANTHER" id="PTHR39186:SF1">
    <property type="entry name" value="DUF2071 DOMAIN-CONTAINING PROTEIN"/>
    <property type="match status" value="1"/>
</dbReference>
<feature type="region of interest" description="Disordered" evidence="1">
    <location>
        <begin position="261"/>
        <end position="281"/>
    </location>
</feature>
<dbReference type="SUPFAM" id="SSF160104">
    <property type="entry name" value="Acetoacetate decarboxylase-like"/>
    <property type="match status" value="1"/>
</dbReference>
<protein>
    <submittedName>
        <fullName evidence="2">Vng1746c</fullName>
    </submittedName>
</protein>
<organism evidence="2">
    <name type="scientific">uncultured Chloroflexota bacterium</name>
    <dbReference type="NCBI Taxonomy" id="166587"/>
    <lineage>
        <taxon>Bacteria</taxon>
        <taxon>Bacillati</taxon>
        <taxon>Chloroflexota</taxon>
        <taxon>environmental samples</taxon>
    </lineage>
</organism>